<keyword evidence="1" id="KW-0472">Membrane</keyword>
<feature type="transmembrane region" description="Helical" evidence="1">
    <location>
        <begin position="355"/>
        <end position="373"/>
    </location>
</feature>
<proteinExistence type="predicted"/>
<feature type="transmembrane region" description="Helical" evidence="1">
    <location>
        <begin position="79"/>
        <end position="102"/>
    </location>
</feature>
<dbReference type="RefSeq" id="WP_011018439.1">
    <property type="nucleotide sequence ID" value="NZ_DUJS01000004.1"/>
</dbReference>
<dbReference type="GeneID" id="1477370"/>
<gene>
    <name evidence="2" type="ORF">HA336_06125</name>
</gene>
<feature type="transmembrane region" description="Helical" evidence="1">
    <location>
        <begin position="247"/>
        <end position="271"/>
    </location>
</feature>
<dbReference type="Proteomes" id="UP000619545">
    <property type="component" value="Unassembled WGS sequence"/>
</dbReference>
<dbReference type="EMBL" id="DUJS01000004">
    <property type="protein sequence ID" value="HII70793.1"/>
    <property type="molecule type" value="Genomic_DNA"/>
</dbReference>
<dbReference type="InterPro" id="IPR017199">
    <property type="entry name" value="UCP037409_transporter"/>
</dbReference>
<sequence>MFHGVIAAFTTYLGASAALMLRYHSVGVSEALTYGAVYGMAAAAIGVGTGVMLTRVLGARKKRREVIRTVLEGTALSGVALLVGLLDVTAGAIAASSVALVYPSYRISRDLGVSPFKIVTLLAVTSSVIVAALTSWMIVPAFADNPIYALAIAFFVFIVGLKTGLGIGFAGFQLRRGAMVIAALSGILIPAIIGLSHLVSKFMKTALAMQRYALLGHALLGLFLIGLGIFIARKWAVEGSAKDLSKLGAFVVAVPCPICLTGVALSIAMYAEIGALNVTQAALVLWTCFVSTAYATLIVADAVIEVLKVPPAVALSGLENLVGLLFVITGIIAWAYPLWKRAPKLKLALPSPSKIGPWALLFLALMAFGYLWAVRKASRGNYPPDNPIDDIIRAVIEWLASRRR</sequence>
<evidence type="ECO:0000313" key="3">
    <source>
        <dbReference type="Proteomes" id="UP000619545"/>
    </source>
</evidence>
<feature type="transmembrane region" description="Helical" evidence="1">
    <location>
        <begin position="178"/>
        <end position="200"/>
    </location>
</feature>
<dbReference type="AlphaFoldDB" id="A0A832TDC7"/>
<feature type="transmembrane region" description="Helical" evidence="1">
    <location>
        <begin position="320"/>
        <end position="339"/>
    </location>
</feature>
<accession>A0A832TDC7</accession>
<feature type="transmembrane region" description="Helical" evidence="1">
    <location>
        <begin position="148"/>
        <end position="172"/>
    </location>
</feature>
<evidence type="ECO:0000256" key="1">
    <source>
        <dbReference type="SAM" id="Phobius"/>
    </source>
</evidence>
<dbReference type="Pfam" id="PF09930">
    <property type="entry name" value="DUF2162"/>
    <property type="match status" value="1"/>
</dbReference>
<feature type="transmembrane region" description="Helical" evidence="1">
    <location>
        <begin position="36"/>
        <end position="58"/>
    </location>
</feature>
<protein>
    <submittedName>
        <fullName evidence="2">Uncharacterized protein</fullName>
    </submittedName>
</protein>
<feature type="transmembrane region" description="Helical" evidence="1">
    <location>
        <begin position="114"/>
        <end position="136"/>
    </location>
</feature>
<feature type="transmembrane region" description="Helical" evidence="1">
    <location>
        <begin position="212"/>
        <end position="232"/>
    </location>
</feature>
<feature type="transmembrane region" description="Helical" evidence="1">
    <location>
        <begin position="283"/>
        <end position="300"/>
    </location>
</feature>
<reference evidence="2" key="1">
    <citation type="journal article" date="2020" name="bioRxiv">
        <title>A rank-normalized archaeal taxonomy based on genome phylogeny resolves widespread incomplete and uneven classifications.</title>
        <authorList>
            <person name="Rinke C."/>
            <person name="Chuvochina M."/>
            <person name="Mussig A.J."/>
            <person name="Chaumeil P.-A."/>
            <person name="Waite D.W."/>
            <person name="Whitman W.B."/>
            <person name="Parks D.H."/>
            <person name="Hugenholtz P."/>
        </authorList>
    </citation>
    <scope>NUCLEOTIDE SEQUENCE</scope>
    <source>
        <strain evidence="2">UBA8853</strain>
    </source>
</reference>
<comment type="caution">
    <text evidence="2">The sequence shown here is derived from an EMBL/GenBank/DDBJ whole genome shotgun (WGS) entry which is preliminary data.</text>
</comment>
<keyword evidence="1" id="KW-0812">Transmembrane</keyword>
<organism evidence="2 3">
    <name type="scientific">Methanopyrus kandleri</name>
    <dbReference type="NCBI Taxonomy" id="2320"/>
    <lineage>
        <taxon>Archaea</taxon>
        <taxon>Methanobacteriati</taxon>
        <taxon>Methanobacteriota</taxon>
        <taxon>Methanomada group</taxon>
        <taxon>Methanopyri</taxon>
        <taxon>Methanopyrales</taxon>
        <taxon>Methanopyraceae</taxon>
        <taxon>Methanopyrus</taxon>
    </lineage>
</organism>
<name>A0A832TDC7_9EURY</name>
<evidence type="ECO:0000313" key="2">
    <source>
        <dbReference type="EMBL" id="HII70793.1"/>
    </source>
</evidence>
<keyword evidence="1" id="KW-1133">Transmembrane helix</keyword>